<protein>
    <submittedName>
        <fullName evidence="1">Uncharacterized protein</fullName>
    </submittedName>
</protein>
<dbReference type="AlphaFoldDB" id="A0ABD1T7F2"/>
<sequence>MEMTNLNRNVQGMFAEFVNQFGKETGGSSSIVFDRQIVFYTGDNSLGRKVEDQNPKGNGVDFDTSNNENVGHGGTDFEFHLRMSLDHEKKMLKLRGRFHLIEKGNKFRLIKLRMKVVGGEEPKKYLFEGTFVSKRMFDVLNFCPSFDLVMMNLMLMTLNST</sequence>
<evidence type="ECO:0000313" key="1">
    <source>
        <dbReference type="EMBL" id="KAL2508637.1"/>
    </source>
</evidence>
<comment type="caution">
    <text evidence="1">The sequence shown here is derived from an EMBL/GenBank/DDBJ whole genome shotgun (WGS) entry which is preliminary data.</text>
</comment>
<name>A0ABD1T7F2_9LAMI</name>
<accession>A0ABD1T7F2</accession>
<organism evidence="1 2">
    <name type="scientific">Forsythia ovata</name>
    <dbReference type="NCBI Taxonomy" id="205694"/>
    <lineage>
        <taxon>Eukaryota</taxon>
        <taxon>Viridiplantae</taxon>
        <taxon>Streptophyta</taxon>
        <taxon>Embryophyta</taxon>
        <taxon>Tracheophyta</taxon>
        <taxon>Spermatophyta</taxon>
        <taxon>Magnoliopsida</taxon>
        <taxon>eudicotyledons</taxon>
        <taxon>Gunneridae</taxon>
        <taxon>Pentapetalae</taxon>
        <taxon>asterids</taxon>
        <taxon>lamiids</taxon>
        <taxon>Lamiales</taxon>
        <taxon>Oleaceae</taxon>
        <taxon>Forsythieae</taxon>
        <taxon>Forsythia</taxon>
    </lineage>
</organism>
<dbReference type="Proteomes" id="UP001604277">
    <property type="component" value="Unassembled WGS sequence"/>
</dbReference>
<gene>
    <name evidence="1" type="ORF">Fot_32284</name>
</gene>
<proteinExistence type="predicted"/>
<reference evidence="2" key="1">
    <citation type="submission" date="2024-07" db="EMBL/GenBank/DDBJ databases">
        <title>Two chromosome-level genome assemblies of Korean endemic species Abeliophyllum distichum and Forsythia ovata (Oleaceae).</title>
        <authorList>
            <person name="Jang H."/>
        </authorList>
    </citation>
    <scope>NUCLEOTIDE SEQUENCE [LARGE SCALE GENOMIC DNA]</scope>
</reference>
<keyword evidence="2" id="KW-1185">Reference proteome</keyword>
<dbReference type="EMBL" id="JBFOLJ010000009">
    <property type="protein sequence ID" value="KAL2508637.1"/>
    <property type="molecule type" value="Genomic_DNA"/>
</dbReference>
<evidence type="ECO:0000313" key="2">
    <source>
        <dbReference type="Proteomes" id="UP001604277"/>
    </source>
</evidence>